<dbReference type="STRING" id="947166.A0A1D1UNC9"/>
<keyword evidence="5" id="KW-0325">Glycoprotein</keyword>
<evidence type="ECO:0000256" key="4">
    <source>
        <dbReference type="ARBA" id="ARBA00022837"/>
    </source>
</evidence>
<dbReference type="Proteomes" id="UP000186922">
    <property type="component" value="Unassembled WGS sequence"/>
</dbReference>
<dbReference type="Gene3D" id="3.40.720.10">
    <property type="entry name" value="Alkaline Phosphatase, subunit A"/>
    <property type="match status" value="1"/>
</dbReference>
<dbReference type="OrthoDB" id="103349at2759"/>
<dbReference type="EMBL" id="BDGG01000002">
    <property type="protein sequence ID" value="GAU91204.1"/>
    <property type="molecule type" value="Genomic_DNA"/>
</dbReference>
<evidence type="ECO:0000256" key="3">
    <source>
        <dbReference type="ARBA" id="ARBA00022723"/>
    </source>
</evidence>
<name>A0A1D1UNC9_RAMVA</name>
<evidence type="ECO:0000256" key="5">
    <source>
        <dbReference type="ARBA" id="ARBA00023180"/>
    </source>
</evidence>
<sequence length="425" mass="47853">MYLFAVASGATFRGLSSHTSGLRLLDGLRRGQYQLANYTVAWWDPVKFCGRDSYENDKFVPVEVVNNDYLPELLLEKAEQKIYNADPNKPLFLYYATPTPRASQDGPLGNESQLTMPQYLQRPPIQKLSAKFTERRKQLAQIQALDEQVKHIVDALRNKGILDNTIIAFMSDNGAADASHYDIDPGLQRGVIHGSNWPMRHSKSHDFEGGVRTPSFIWSPLIKRSGRVYNDLFHLIDWLPTLYEAACGSWVSQSPDPYREGSVSQGKAINEGIPQGKGAPRNDLVVELTPNGRRAFISNQLDRQGNVLNMWKFIKGPTWTKKFLGWTRTEGTSAQDQVKLVTPASANCQKYPPGTEVGEKCNPNVAACLFELIPDPCEARNLAKEGAAFVQHLEHMINVTHAQSMIPSESRFFDPRSHPDRWNQR</sequence>
<comment type="caution">
    <text evidence="7">The sequence shown here is derived from an EMBL/GenBank/DDBJ whole genome shotgun (WGS) entry which is preliminary data.</text>
</comment>
<comment type="similarity">
    <text evidence="2">Belongs to the sulfatase family.</text>
</comment>
<dbReference type="SUPFAM" id="SSF53649">
    <property type="entry name" value="Alkaline phosphatase-like"/>
    <property type="match status" value="1"/>
</dbReference>
<dbReference type="PANTHER" id="PTHR10342:SF274">
    <property type="entry name" value="ARYLSULFATASE B"/>
    <property type="match status" value="1"/>
</dbReference>
<evidence type="ECO:0000259" key="6">
    <source>
        <dbReference type="Pfam" id="PF00884"/>
    </source>
</evidence>
<comment type="cofactor">
    <cofactor evidence="1">
        <name>Ca(2+)</name>
        <dbReference type="ChEBI" id="CHEBI:29108"/>
    </cofactor>
</comment>
<organism evidence="7 8">
    <name type="scientific">Ramazzottius varieornatus</name>
    <name type="common">Water bear</name>
    <name type="synonym">Tardigrade</name>
    <dbReference type="NCBI Taxonomy" id="947166"/>
    <lineage>
        <taxon>Eukaryota</taxon>
        <taxon>Metazoa</taxon>
        <taxon>Ecdysozoa</taxon>
        <taxon>Tardigrada</taxon>
        <taxon>Eutardigrada</taxon>
        <taxon>Parachela</taxon>
        <taxon>Hypsibioidea</taxon>
        <taxon>Ramazzottiidae</taxon>
        <taxon>Ramazzottius</taxon>
    </lineage>
</organism>
<dbReference type="InterPro" id="IPR017850">
    <property type="entry name" value="Alkaline_phosphatase_core_sf"/>
</dbReference>
<dbReference type="InterPro" id="IPR000917">
    <property type="entry name" value="Sulfatase_N"/>
</dbReference>
<dbReference type="PANTHER" id="PTHR10342">
    <property type="entry name" value="ARYLSULFATASE"/>
    <property type="match status" value="1"/>
</dbReference>
<dbReference type="AlphaFoldDB" id="A0A1D1UNC9"/>
<reference evidence="7 8" key="1">
    <citation type="journal article" date="2016" name="Nat. Commun.">
        <title>Extremotolerant tardigrade genome and improved radiotolerance of human cultured cells by tardigrade-unique protein.</title>
        <authorList>
            <person name="Hashimoto T."/>
            <person name="Horikawa D.D."/>
            <person name="Saito Y."/>
            <person name="Kuwahara H."/>
            <person name="Kozuka-Hata H."/>
            <person name="Shin-I T."/>
            <person name="Minakuchi Y."/>
            <person name="Ohishi K."/>
            <person name="Motoyama A."/>
            <person name="Aizu T."/>
            <person name="Enomoto A."/>
            <person name="Kondo K."/>
            <person name="Tanaka S."/>
            <person name="Hara Y."/>
            <person name="Koshikawa S."/>
            <person name="Sagara H."/>
            <person name="Miura T."/>
            <person name="Yokobori S."/>
            <person name="Miyagawa K."/>
            <person name="Suzuki Y."/>
            <person name="Kubo T."/>
            <person name="Oyama M."/>
            <person name="Kohara Y."/>
            <person name="Fujiyama A."/>
            <person name="Arakawa K."/>
            <person name="Katayama T."/>
            <person name="Toyoda A."/>
            <person name="Kunieda T."/>
        </authorList>
    </citation>
    <scope>NUCLEOTIDE SEQUENCE [LARGE SCALE GENOMIC DNA]</scope>
    <source>
        <strain evidence="7 8">YOKOZUNA-1</strain>
    </source>
</reference>
<dbReference type="Gene3D" id="3.30.1120.10">
    <property type="match status" value="1"/>
</dbReference>
<gene>
    <name evidence="7" type="primary">RvY_03507</name>
    <name evidence="7" type="synonym">RvY_03507.1</name>
    <name evidence="7" type="ORF">RvY_03507-1</name>
</gene>
<proteinExistence type="inferred from homology"/>
<dbReference type="InterPro" id="IPR047115">
    <property type="entry name" value="ARSB"/>
</dbReference>
<protein>
    <recommendedName>
        <fullName evidence="6">Sulfatase N-terminal domain-containing protein</fullName>
    </recommendedName>
</protein>
<evidence type="ECO:0000256" key="1">
    <source>
        <dbReference type="ARBA" id="ARBA00001913"/>
    </source>
</evidence>
<dbReference type="Pfam" id="PF00884">
    <property type="entry name" value="Sulfatase"/>
    <property type="match status" value="1"/>
</dbReference>
<accession>A0A1D1UNC9</accession>
<keyword evidence="4" id="KW-0106">Calcium</keyword>
<keyword evidence="3" id="KW-0479">Metal-binding</keyword>
<dbReference type="GO" id="GO:0008484">
    <property type="term" value="F:sulfuric ester hydrolase activity"/>
    <property type="evidence" value="ECO:0007669"/>
    <property type="project" value="InterPro"/>
</dbReference>
<feature type="domain" description="Sulfatase N-terminal" evidence="6">
    <location>
        <begin position="28"/>
        <end position="246"/>
    </location>
</feature>
<keyword evidence="8" id="KW-1185">Reference proteome</keyword>
<evidence type="ECO:0000313" key="8">
    <source>
        <dbReference type="Proteomes" id="UP000186922"/>
    </source>
</evidence>
<evidence type="ECO:0000256" key="2">
    <source>
        <dbReference type="ARBA" id="ARBA00008779"/>
    </source>
</evidence>
<dbReference type="GO" id="GO:0046872">
    <property type="term" value="F:metal ion binding"/>
    <property type="evidence" value="ECO:0007669"/>
    <property type="project" value="UniProtKB-KW"/>
</dbReference>
<evidence type="ECO:0000313" key="7">
    <source>
        <dbReference type="EMBL" id="GAU91204.1"/>
    </source>
</evidence>